<feature type="region of interest" description="Disordered" evidence="1">
    <location>
        <begin position="1035"/>
        <end position="1059"/>
    </location>
</feature>
<gene>
    <name evidence="3" type="ORF">D9611_007639</name>
</gene>
<feature type="compositionally biased region" description="Acidic residues" evidence="1">
    <location>
        <begin position="358"/>
        <end position="373"/>
    </location>
</feature>
<organism evidence="3 4">
    <name type="scientific">Ephemerocybe angulata</name>
    <dbReference type="NCBI Taxonomy" id="980116"/>
    <lineage>
        <taxon>Eukaryota</taxon>
        <taxon>Fungi</taxon>
        <taxon>Dikarya</taxon>
        <taxon>Basidiomycota</taxon>
        <taxon>Agaricomycotina</taxon>
        <taxon>Agaricomycetes</taxon>
        <taxon>Agaricomycetidae</taxon>
        <taxon>Agaricales</taxon>
        <taxon>Agaricineae</taxon>
        <taxon>Psathyrellaceae</taxon>
        <taxon>Ephemerocybe</taxon>
    </lineage>
</organism>
<dbReference type="Proteomes" id="UP000541558">
    <property type="component" value="Unassembled WGS sequence"/>
</dbReference>
<feature type="compositionally biased region" description="Gly residues" evidence="1">
    <location>
        <begin position="66"/>
        <end position="81"/>
    </location>
</feature>
<feature type="compositionally biased region" description="Polar residues" evidence="1">
    <location>
        <begin position="161"/>
        <end position="170"/>
    </location>
</feature>
<feature type="compositionally biased region" description="Gly residues" evidence="1">
    <location>
        <begin position="612"/>
        <end position="622"/>
    </location>
</feature>
<feature type="compositionally biased region" description="Polar residues" evidence="1">
    <location>
        <begin position="505"/>
        <end position="520"/>
    </location>
</feature>
<feature type="domain" description="CcmS related" evidence="2">
    <location>
        <begin position="825"/>
        <end position="955"/>
    </location>
</feature>
<evidence type="ECO:0000313" key="3">
    <source>
        <dbReference type="EMBL" id="KAF5331656.1"/>
    </source>
</evidence>
<feature type="compositionally biased region" description="Gly residues" evidence="1">
    <location>
        <begin position="651"/>
        <end position="663"/>
    </location>
</feature>
<feature type="compositionally biased region" description="Gly residues" evidence="1">
    <location>
        <begin position="475"/>
        <end position="485"/>
    </location>
</feature>
<dbReference type="AlphaFoldDB" id="A0A8H5BYK6"/>
<feature type="region of interest" description="Disordered" evidence="1">
    <location>
        <begin position="1"/>
        <end position="182"/>
    </location>
</feature>
<feature type="compositionally biased region" description="Gly residues" evidence="1">
    <location>
        <begin position="390"/>
        <end position="465"/>
    </location>
</feature>
<proteinExistence type="predicted"/>
<dbReference type="OrthoDB" id="3171339at2759"/>
<keyword evidence="4" id="KW-1185">Reference proteome</keyword>
<comment type="caution">
    <text evidence="3">The sequence shown here is derived from an EMBL/GenBank/DDBJ whole genome shotgun (WGS) entry which is preliminary data.</text>
</comment>
<accession>A0A8H5BYK6</accession>
<evidence type="ECO:0000256" key="1">
    <source>
        <dbReference type="SAM" id="MobiDB-lite"/>
    </source>
</evidence>
<evidence type="ECO:0000259" key="2">
    <source>
        <dbReference type="Pfam" id="PF26617"/>
    </source>
</evidence>
<name>A0A8H5BYK6_9AGAR</name>
<feature type="compositionally biased region" description="Basic residues" evidence="1">
    <location>
        <begin position="1"/>
        <end position="11"/>
    </location>
</feature>
<feature type="region of interest" description="Disordered" evidence="1">
    <location>
        <begin position="247"/>
        <end position="731"/>
    </location>
</feature>
<feature type="region of interest" description="Disordered" evidence="1">
    <location>
        <begin position="988"/>
        <end position="1013"/>
    </location>
</feature>
<feature type="compositionally biased region" description="Polar residues" evidence="1">
    <location>
        <begin position="84"/>
        <end position="124"/>
    </location>
</feature>
<dbReference type="EMBL" id="JAACJK010000113">
    <property type="protein sequence ID" value="KAF5331656.1"/>
    <property type="molecule type" value="Genomic_DNA"/>
</dbReference>
<feature type="compositionally biased region" description="Gly residues" evidence="1">
    <location>
        <begin position="686"/>
        <end position="704"/>
    </location>
</feature>
<feature type="compositionally biased region" description="Gly residues" evidence="1">
    <location>
        <begin position="630"/>
        <end position="644"/>
    </location>
</feature>
<dbReference type="InterPro" id="IPR058258">
    <property type="entry name" value="CcmS-like"/>
</dbReference>
<protein>
    <recommendedName>
        <fullName evidence="2">CcmS related domain-containing protein</fullName>
    </recommendedName>
</protein>
<reference evidence="3 4" key="1">
    <citation type="journal article" date="2020" name="ISME J.">
        <title>Uncovering the hidden diversity of litter-decomposition mechanisms in mushroom-forming fungi.</title>
        <authorList>
            <person name="Floudas D."/>
            <person name="Bentzer J."/>
            <person name="Ahren D."/>
            <person name="Johansson T."/>
            <person name="Persson P."/>
            <person name="Tunlid A."/>
        </authorList>
    </citation>
    <scope>NUCLEOTIDE SEQUENCE [LARGE SCALE GENOMIC DNA]</scope>
    <source>
        <strain evidence="3 4">CBS 175.51</strain>
    </source>
</reference>
<evidence type="ECO:0000313" key="4">
    <source>
        <dbReference type="Proteomes" id="UP000541558"/>
    </source>
</evidence>
<feature type="compositionally biased region" description="Basic and acidic residues" evidence="1">
    <location>
        <begin position="133"/>
        <end position="153"/>
    </location>
</feature>
<dbReference type="Pfam" id="PF26617">
    <property type="entry name" value="CcmS-like"/>
    <property type="match status" value="1"/>
</dbReference>
<sequence length="1059" mass="111489">MAKGTKPKSKSKNTDEAKVTKAPSQAKQRKAEQPLPPTREESDDEPPKPRAAPMAREESGDTDYGAWGGGGGGGVPGGWGGNADINSWDMSQSQLGHQRSQSRSPAANPPNNATYGNTAPSRLSPSVAGDSYAEARDSFGYESEGHHDHDQGHWDPPAPNQHLSANNHNPAPSALASPAVRRISMQAPTGGVSSIAAAEAAQAELKSKPIKYTSASAAAKKVEAGNPNAAGNRDSLWSKTHELANNRLPPHATFAPKLRPQPVVLAPGKGTGPPIPDSDLTKRTTAQLADWQTPPAWMNWGGGEPARQQRKAEAMAAQAQPPPKHKKGASWQNWAKMAPAHPAHPPNPTRHAPPSDTSSEEEDWEEDDEWEEQQWDRRGHAVPQRPAQGGAWGRASGGGRGGFGGSEMGGQRGRQGGAGAWPDPGGGGGGGAWGKPPGGGGGGGAGGWGAATGGGGWDQGGGGGSWEEMPKEWGQTGGHGGGGGWDQPSKVTFAPSKENVGGSRNALSPMQRTQILNSLLNADLAQKTKQPGNSKHPMHQAWGGAPPPASSMGDWDPQPMPHGKKTKHKQDELGAWGAWGGSPEDDWGGAQAQQPKDKKPKKKENSAAWGMAAGGGGGGDDGWGATPATGGWGGGGGGGGGADGWGENAVTGGGWGAGAGGDGWDQPQPGDKKSKRKSKKAEPQGGAWGDTGGGGWGAPPGGHGYQDDMDVDDGWEPNPGEKSWGGWQDDVTVKKGGNTDGAWGMWGDDGLGGDERNQSRVKFASGGGGGAWGSQIDTSRLSNTMVNAMGNGSHGAAMHNMPGKNVPKDMASVNFLDSGGAAFGPVTRAFFNTDRPVKDRFHWMFNPDKDERVAAMMTCVQTVSYGLGALGLSKFIQTRERGALFTNAAFRLPDHPTQPVFDWVNFDILQKTMDKTLQESVAFYDPAQIVLVFIYLPSPTGNSVAIWRRKLPVPGNIRRLLQNDLDAVKKQLRPVRDYVLYLEEMPKKRPGPKRYSSKPPAQERVPSASVANPKGKLLTKQLQAQLYAQQPPLAQGKLVKEKPEKKKKRKWWKIFSSKS</sequence>